<dbReference type="InterPro" id="IPR018060">
    <property type="entry name" value="HTH_AraC"/>
</dbReference>
<proteinExistence type="predicted"/>
<evidence type="ECO:0000313" key="6">
    <source>
        <dbReference type="Proteomes" id="UP001232445"/>
    </source>
</evidence>
<evidence type="ECO:0000259" key="4">
    <source>
        <dbReference type="PROSITE" id="PS01124"/>
    </source>
</evidence>
<keyword evidence="6" id="KW-1185">Reference proteome</keyword>
<dbReference type="PANTHER" id="PTHR43280">
    <property type="entry name" value="ARAC-FAMILY TRANSCRIPTIONAL REGULATOR"/>
    <property type="match status" value="1"/>
</dbReference>
<evidence type="ECO:0000256" key="1">
    <source>
        <dbReference type="ARBA" id="ARBA00023015"/>
    </source>
</evidence>
<dbReference type="Pfam" id="PF01497">
    <property type="entry name" value="Peripla_BP_2"/>
    <property type="match status" value="1"/>
</dbReference>
<keyword evidence="2" id="KW-0238">DNA-binding</keyword>
<evidence type="ECO:0000313" key="5">
    <source>
        <dbReference type="EMBL" id="MDQ0338450.1"/>
    </source>
</evidence>
<reference evidence="5 6" key="1">
    <citation type="submission" date="2023-07" db="EMBL/GenBank/DDBJ databases">
        <title>Genomic Encyclopedia of Type Strains, Phase IV (KMG-IV): sequencing the most valuable type-strain genomes for metagenomic binning, comparative biology and taxonomic classification.</title>
        <authorList>
            <person name="Goeker M."/>
        </authorList>
    </citation>
    <scope>NUCLEOTIDE SEQUENCE [LARGE SCALE GENOMIC DNA]</scope>
    <source>
        <strain evidence="5 6">DSM 17740</strain>
    </source>
</reference>
<name>A0ABU0CPX7_9BACI</name>
<sequence>MALPRASLHYLDAQELKIETGDSLTMADEEQYRFGYVKQGGVGIHLYVNQQETSALLESGTLFLLPAESRCTIYNRATQKAHVVLVRFQWTGEEPLRSSLAGQSGLNIHHLRLPQAHNWMEAFLKGNRADLSAHFQLQSHLYALAAALMEHIHHQANGPDLFDYVEQTSQYMREHYEEPLNIEHIAQLSGASPSRFYRAFKQYTGLSPNKYVTYIRLNASLRLLASSNVTVAEVAHEVGYQDEYYFSRLFKKHMGLSPTEYAARAQKRLANLSPVFHDDLTVLGINPLISLQRGWSKQPDRYLEQIRNARPDLIFTSPVPEDIYQRLTEIAPVILLYWKRYSWKERLRKISNALGLSTVAKWWLDHFELKVKNAQAHIRKFLGQEPFLLVSVEEDYFRVFGTQHKRIQQLFYDELQITPPAFVHHFSALNVSSLAELAALGCDNVFFLVPASVADTYCSELHRKWQALKGHLVRNTCFIIRYEGRLKYNAGIIDRLVDHTVVRLQKYSQELQKNPS</sequence>
<keyword evidence="3" id="KW-0804">Transcription</keyword>
<dbReference type="SMART" id="SM00342">
    <property type="entry name" value="HTH_ARAC"/>
    <property type="match status" value="1"/>
</dbReference>
<dbReference type="RefSeq" id="WP_307336780.1">
    <property type="nucleotide sequence ID" value="NZ_JAUSUQ010000003.1"/>
</dbReference>
<dbReference type="Proteomes" id="UP001232445">
    <property type="component" value="Unassembled WGS sequence"/>
</dbReference>
<gene>
    <name evidence="5" type="ORF">J2S00_001234</name>
</gene>
<protein>
    <submittedName>
        <fullName evidence="5">AraC-like DNA-binding protein</fullName>
    </submittedName>
</protein>
<dbReference type="InterPro" id="IPR002491">
    <property type="entry name" value="ABC_transptr_periplasmic_BD"/>
</dbReference>
<dbReference type="EMBL" id="JAUSUQ010000003">
    <property type="protein sequence ID" value="MDQ0338450.1"/>
    <property type="molecule type" value="Genomic_DNA"/>
</dbReference>
<organism evidence="5 6">
    <name type="scientific">Caldalkalibacillus uzonensis</name>
    <dbReference type="NCBI Taxonomy" id="353224"/>
    <lineage>
        <taxon>Bacteria</taxon>
        <taxon>Bacillati</taxon>
        <taxon>Bacillota</taxon>
        <taxon>Bacilli</taxon>
        <taxon>Bacillales</taxon>
        <taxon>Bacillaceae</taxon>
        <taxon>Caldalkalibacillus</taxon>
    </lineage>
</organism>
<dbReference type="InterPro" id="IPR009057">
    <property type="entry name" value="Homeodomain-like_sf"/>
</dbReference>
<dbReference type="InterPro" id="IPR020449">
    <property type="entry name" value="Tscrpt_reg_AraC-type_HTH"/>
</dbReference>
<dbReference type="PROSITE" id="PS00041">
    <property type="entry name" value="HTH_ARAC_FAMILY_1"/>
    <property type="match status" value="1"/>
</dbReference>
<accession>A0ABU0CPX7</accession>
<dbReference type="SUPFAM" id="SSF46689">
    <property type="entry name" value="Homeodomain-like"/>
    <property type="match status" value="2"/>
</dbReference>
<dbReference type="Gene3D" id="3.40.50.1980">
    <property type="entry name" value="Nitrogenase molybdenum iron protein domain"/>
    <property type="match status" value="2"/>
</dbReference>
<dbReference type="Gene3D" id="1.10.10.60">
    <property type="entry name" value="Homeodomain-like"/>
    <property type="match status" value="2"/>
</dbReference>
<evidence type="ECO:0000256" key="2">
    <source>
        <dbReference type="ARBA" id="ARBA00023125"/>
    </source>
</evidence>
<dbReference type="Pfam" id="PF12833">
    <property type="entry name" value="HTH_18"/>
    <property type="match status" value="1"/>
</dbReference>
<feature type="domain" description="HTH araC/xylS-type" evidence="4">
    <location>
        <begin position="166"/>
        <end position="264"/>
    </location>
</feature>
<dbReference type="PRINTS" id="PR00032">
    <property type="entry name" value="HTHARAC"/>
</dbReference>
<dbReference type="InterPro" id="IPR018062">
    <property type="entry name" value="HTH_AraC-typ_CS"/>
</dbReference>
<comment type="caution">
    <text evidence="5">The sequence shown here is derived from an EMBL/GenBank/DDBJ whole genome shotgun (WGS) entry which is preliminary data.</text>
</comment>
<dbReference type="PANTHER" id="PTHR43280:SF30">
    <property type="entry name" value="MMSAB OPERON REGULATORY PROTEIN"/>
    <property type="match status" value="1"/>
</dbReference>
<keyword evidence="1" id="KW-0805">Transcription regulation</keyword>
<evidence type="ECO:0000256" key="3">
    <source>
        <dbReference type="ARBA" id="ARBA00023163"/>
    </source>
</evidence>
<dbReference type="PROSITE" id="PS01124">
    <property type="entry name" value="HTH_ARAC_FAMILY_2"/>
    <property type="match status" value="1"/>
</dbReference>
<dbReference type="SUPFAM" id="SSF53807">
    <property type="entry name" value="Helical backbone' metal receptor"/>
    <property type="match status" value="1"/>
</dbReference>